<accession>A0A7R9JQA2</accession>
<protein>
    <submittedName>
        <fullName evidence="1">Uncharacterized protein</fullName>
    </submittedName>
</protein>
<dbReference type="EMBL" id="OE839452">
    <property type="protein sequence ID" value="CAD7587274.1"/>
    <property type="molecule type" value="Genomic_DNA"/>
</dbReference>
<name>A0A7R9JQA2_TIMGE</name>
<sequence length="227" mass="24554">MDVFMSIQYNLEITVTNFMASSMTCVSSTVCSDSGPSLGSSTCGVIPHLCWIISNACSCSSRHLTGLGFGIFNNIAIQGLVGTPPRSQTPMNNLPPCSTYHCVSYTVCTRLVAQLGCLGNTAKQPNARSHVGLFGSIMHRSCGEIEPFTEGFVYIDNMEVITMQYLPGESKHSNMPPHVSGWKCHGKTTPDRDSNLNLPIIRSLIYCESCALDHATTQAVNAPVKKK</sequence>
<reference evidence="1" key="1">
    <citation type="submission" date="2020-11" db="EMBL/GenBank/DDBJ databases">
        <authorList>
            <person name="Tran Van P."/>
        </authorList>
    </citation>
    <scope>NUCLEOTIDE SEQUENCE</scope>
</reference>
<proteinExistence type="predicted"/>
<evidence type="ECO:0000313" key="1">
    <source>
        <dbReference type="EMBL" id="CAD7587274.1"/>
    </source>
</evidence>
<organism evidence="1">
    <name type="scientific">Timema genevievae</name>
    <name type="common">Walking stick</name>
    <dbReference type="NCBI Taxonomy" id="629358"/>
    <lineage>
        <taxon>Eukaryota</taxon>
        <taxon>Metazoa</taxon>
        <taxon>Ecdysozoa</taxon>
        <taxon>Arthropoda</taxon>
        <taxon>Hexapoda</taxon>
        <taxon>Insecta</taxon>
        <taxon>Pterygota</taxon>
        <taxon>Neoptera</taxon>
        <taxon>Polyneoptera</taxon>
        <taxon>Phasmatodea</taxon>
        <taxon>Timematodea</taxon>
        <taxon>Timematoidea</taxon>
        <taxon>Timematidae</taxon>
        <taxon>Timema</taxon>
    </lineage>
</organism>
<gene>
    <name evidence="1" type="ORF">TGEB3V08_LOCUS1487</name>
</gene>
<dbReference type="AlphaFoldDB" id="A0A7R9JQA2"/>